<accession>A0A368PKD0</accession>
<dbReference type="EMBL" id="CM003528">
    <property type="protein sequence ID" value="RCV05934.1"/>
    <property type="molecule type" value="Genomic_DNA"/>
</dbReference>
<feature type="coiled-coil region" evidence="1">
    <location>
        <begin position="68"/>
        <end position="95"/>
    </location>
</feature>
<evidence type="ECO:0000313" key="2">
    <source>
        <dbReference type="EMBL" id="RCV05934.1"/>
    </source>
</evidence>
<proteinExistence type="predicted"/>
<evidence type="ECO:0000256" key="1">
    <source>
        <dbReference type="SAM" id="Coils"/>
    </source>
</evidence>
<reference evidence="2" key="1">
    <citation type="journal article" date="2012" name="Nat. Biotechnol.">
        <title>Reference genome sequence of the model plant Setaria.</title>
        <authorList>
            <person name="Bennetzen J.L."/>
            <person name="Schmutz J."/>
            <person name="Wang H."/>
            <person name="Percifield R."/>
            <person name="Hawkins J."/>
            <person name="Pontaroli A.C."/>
            <person name="Estep M."/>
            <person name="Feng L."/>
            <person name="Vaughn J.N."/>
            <person name="Grimwood J."/>
            <person name="Jenkins J."/>
            <person name="Barry K."/>
            <person name="Lindquist E."/>
            <person name="Hellsten U."/>
            <person name="Deshpande S."/>
            <person name="Wang X."/>
            <person name="Wu X."/>
            <person name="Mitros T."/>
            <person name="Triplett J."/>
            <person name="Yang X."/>
            <person name="Ye C.Y."/>
            <person name="Mauro-Herrera M."/>
            <person name="Wang L."/>
            <person name="Li P."/>
            <person name="Sharma M."/>
            <person name="Sharma R."/>
            <person name="Ronald P.C."/>
            <person name="Panaud O."/>
            <person name="Kellogg E.A."/>
            <person name="Brutnell T.P."/>
            <person name="Doust A.N."/>
            <person name="Tuskan G.A."/>
            <person name="Rokhsar D."/>
            <person name="Devos K.M."/>
        </authorList>
    </citation>
    <scope>NUCLEOTIDE SEQUENCE [LARGE SCALE GENOMIC DNA]</scope>
    <source>
        <strain evidence="2">Yugu1</strain>
    </source>
</reference>
<sequence length="99" mass="11188">MHPLPSSRDDMNSIQYCNVCHPSHVTCVEAACRAVVYTHCTASHNTPILLHSRMPSAWGAGARRGHPIRKKEEEIEIKEKEQERLQADLRKVQCSAPRS</sequence>
<name>A0A368PKD0_SETIT</name>
<protein>
    <submittedName>
        <fullName evidence="2">Uncharacterized protein</fullName>
    </submittedName>
</protein>
<organism evidence="2">
    <name type="scientific">Setaria italica</name>
    <name type="common">Foxtail millet</name>
    <name type="synonym">Panicum italicum</name>
    <dbReference type="NCBI Taxonomy" id="4555"/>
    <lineage>
        <taxon>Eukaryota</taxon>
        <taxon>Viridiplantae</taxon>
        <taxon>Streptophyta</taxon>
        <taxon>Embryophyta</taxon>
        <taxon>Tracheophyta</taxon>
        <taxon>Spermatophyta</taxon>
        <taxon>Magnoliopsida</taxon>
        <taxon>Liliopsida</taxon>
        <taxon>Poales</taxon>
        <taxon>Poaceae</taxon>
        <taxon>PACMAD clade</taxon>
        <taxon>Panicoideae</taxon>
        <taxon>Panicodae</taxon>
        <taxon>Paniceae</taxon>
        <taxon>Cenchrinae</taxon>
        <taxon>Setaria</taxon>
    </lineage>
</organism>
<dbReference type="AlphaFoldDB" id="A0A368PKD0"/>
<keyword evidence="1" id="KW-0175">Coiled coil</keyword>
<gene>
    <name evidence="2" type="ORF">SETIT_1G122600v2</name>
</gene>
<reference evidence="2" key="2">
    <citation type="submission" date="2015-07" db="EMBL/GenBank/DDBJ databases">
        <authorList>
            <person name="Noorani M."/>
        </authorList>
    </citation>
    <scope>NUCLEOTIDE SEQUENCE</scope>
    <source>
        <strain evidence="2">Yugu1</strain>
    </source>
</reference>